<dbReference type="InterPro" id="IPR029063">
    <property type="entry name" value="SAM-dependent_MTases_sf"/>
</dbReference>
<accession>G7QE66</accession>
<dbReference type="AlphaFoldDB" id="G7QE66"/>
<dbReference type="SUPFAM" id="SSF53335">
    <property type="entry name" value="S-adenosyl-L-methionine-dependent methyltransferases"/>
    <property type="match status" value="1"/>
</dbReference>
<organism evidence="1 2">
    <name type="scientific">Solidesulfovibrio carbinoliphilus subsp. oakridgensis</name>
    <dbReference type="NCBI Taxonomy" id="694327"/>
    <lineage>
        <taxon>Bacteria</taxon>
        <taxon>Pseudomonadati</taxon>
        <taxon>Thermodesulfobacteriota</taxon>
        <taxon>Desulfovibrionia</taxon>
        <taxon>Desulfovibrionales</taxon>
        <taxon>Desulfovibrionaceae</taxon>
        <taxon>Solidesulfovibrio</taxon>
    </lineage>
</organism>
<protein>
    <submittedName>
        <fullName evidence="1">Macrocin-O-methyltransferase</fullName>
    </submittedName>
</protein>
<dbReference type="eggNOG" id="COG4122">
    <property type="taxonomic scope" value="Bacteria"/>
</dbReference>
<gene>
    <name evidence="1" type="ORF">DFW101_3676</name>
</gene>
<dbReference type="EMBL" id="CM001369">
    <property type="protein sequence ID" value="EHJ45960.1"/>
    <property type="molecule type" value="Genomic_DNA"/>
</dbReference>
<dbReference type="InterPro" id="IPR008884">
    <property type="entry name" value="TylF_MeTrfase"/>
</dbReference>
<dbReference type="PANTHER" id="PTHR40036">
    <property type="entry name" value="MACROCIN O-METHYLTRANSFERASE"/>
    <property type="match status" value="1"/>
</dbReference>
<proteinExistence type="predicted"/>
<name>G7QE66_9BACT</name>
<evidence type="ECO:0000313" key="1">
    <source>
        <dbReference type="EMBL" id="EHJ45960.1"/>
    </source>
</evidence>
<dbReference type="GO" id="GO:0032259">
    <property type="term" value="P:methylation"/>
    <property type="evidence" value="ECO:0007669"/>
    <property type="project" value="UniProtKB-KW"/>
</dbReference>
<dbReference type="HOGENOM" id="CLU_082364_0_0_7"/>
<dbReference type="OrthoDB" id="9811332at2"/>
<dbReference type="RefSeq" id="WP_009182992.1">
    <property type="nucleotide sequence ID" value="NZ_CM001369.1"/>
</dbReference>
<keyword evidence="1" id="KW-0614">Plasmid</keyword>
<geneLocation type="plasmid" evidence="1 2">
    <name>pFW10101</name>
</geneLocation>
<dbReference type="Gene3D" id="3.40.50.150">
    <property type="entry name" value="Vaccinia Virus protein VP39"/>
    <property type="match status" value="1"/>
</dbReference>
<dbReference type="GO" id="GO:0008168">
    <property type="term" value="F:methyltransferase activity"/>
    <property type="evidence" value="ECO:0007669"/>
    <property type="project" value="UniProtKB-KW"/>
</dbReference>
<keyword evidence="2" id="KW-1185">Reference proteome</keyword>
<dbReference type="Pfam" id="PF05711">
    <property type="entry name" value="TylF"/>
    <property type="match status" value="1"/>
</dbReference>
<sequence length="294" mass="32339">MTANGKTGRKAPNDLGKLQERLLVKKQRALLRLDEPDPDGANIVKGRNMMEGYLRGSNIQYGDYVRTVASDPLFARAYALVKDLTLVSLPKLVNLYSLVRFYLPRLAPGQIVEFGSYRGGSAILMAFLARQLGLEARVYALDTFEGMPETAAVVDWHKQGDFAETSLAALETYRDELGLDNLHFVKGRFEDTAEALFGRIGPVALAHVDCDIESAVRYAYDTVRERMVPGGYVVFDDPLESCCLGAFQVVEECLVARDGLLAEQVYPHLVYRYPPLAGRTTPPDVSGVGPGSDA</sequence>
<dbReference type="Proteomes" id="UP000004662">
    <property type="component" value="Plasmid pFW10101"/>
</dbReference>
<dbReference type="PANTHER" id="PTHR40036:SF1">
    <property type="entry name" value="MACROCIN O-METHYLTRANSFERASE"/>
    <property type="match status" value="1"/>
</dbReference>
<reference evidence="2" key="1">
    <citation type="journal article" date="2015" name="Genome Announc.">
        <title>High-Quality Draft Genome Sequence of Desulfovibrio carbinoliphilus FW-101-2B, an Organic Acid-Oxidizing Sulfate-Reducing Bacterium Isolated from Uranium(VI)-Contaminated Groundwater.</title>
        <authorList>
            <person name="Ramsay B.D."/>
            <person name="Hwang C."/>
            <person name="Woo H.L."/>
            <person name="Carroll S.L."/>
            <person name="Lucas S."/>
            <person name="Han J."/>
            <person name="Lapidus A.L."/>
            <person name="Cheng J.F."/>
            <person name="Goodwin L.A."/>
            <person name="Pitluck S."/>
            <person name="Peters L."/>
            <person name="Chertkov O."/>
            <person name="Held B."/>
            <person name="Detter J.C."/>
            <person name="Han C.S."/>
            <person name="Tapia R."/>
            <person name="Land M.L."/>
            <person name="Hauser L.J."/>
            <person name="Kyrpides N.C."/>
            <person name="Ivanova N.N."/>
            <person name="Mikhailova N."/>
            <person name="Pagani I."/>
            <person name="Woyke T."/>
            <person name="Arkin A.P."/>
            <person name="Dehal P."/>
            <person name="Chivian D."/>
            <person name="Criddle C.S."/>
            <person name="Wu W."/>
            <person name="Chakraborty R."/>
            <person name="Hazen T.C."/>
            <person name="Fields M.W."/>
        </authorList>
    </citation>
    <scope>NUCLEOTIDE SEQUENCE [LARGE SCALE GENOMIC DNA]</scope>
    <source>
        <strain evidence="2">FW-101-2B</strain>
    </source>
</reference>
<evidence type="ECO:0000313" key="2">
    <source>
        <dbReference type="Proteomes" id="UP000004662"/>
    </source>
</evidence>